<dbReference type="Proteomes" id="UP001501705">
    <property type="component" value="Unassembled WGS sequence"/>
</dbReference>
<dbReference type="EMBL" id="BAAAPH010000020">
    <property type="protein sequence ID" value="GAA1592093.1"/>
    <property type="molecule type" value="Genomic_DNA"/>
</dbReference>
<accession>A0ABP4Q1F9</accession>
<evidence type="ECO:0000313" key="2">
    <source>
        <dbReference type="Proteomes" id="UP001501705"/>
    </source>
</evidence>
<gene>
    <name evidence="1" type="ORF">GCM10009804_55520</name>
</gene>
<sequence>MNPTVAESWATIVDWLKTNLPSALEHLQPPATGADLTALRTAMGRRLPNDLIAWLTLNNGFARTTSFGSLIPVLYVPMSTTEMLRDRDMLRRIWSTMDVPIEDGPAGTPSFPWLDEFLPISRASRTG</sequence>
<organism evidence="1 2">
    <name type="scientific">Kribbella hippodromi</name>
    <dbReference type="NCBI Taxonomy" id="434347"/>
    <lineage>
        <taxon>Bacteria</taxon>
        <taxon>Bacillati</taxon>
        <taxon>Actinomycetota</taxon>
        <taxon>Actinomycetes</taxon>
        <taxon>Propionibacteriales</taxon>
        <taxon>Kribbellaceae</taxon>
        <taxon>Kribbella</taxon>
    </lineage>
</organism>
<reference evidence="2" key="1">
    <citation type="journal article" date="2019" name="Int. J. Syst. Evol. Microbiol.">
        <title>The Global Catalogue of Microorganisms (GCM) 10K type strain sequencing project: providing services to taxonomists for standard genome sequencing and annotation.</title>
        <authorList>
            <consortium name="The Broad Institute Genomics Platform"/>
            <consortium name="The Broad Institute Genome Sequencing Center for Infectious Disease"/>
            <person name="Wu L."/>
            <person name="Ma J."/>
        </authorList>
    </citation>
    <scope>NUCLEOTIDE SEQUENCE [LARGE SCALE GENOMIC DNA]</scope>
    <source>
        <strain evidence="2">JCM 15572</strain>
    </source>
</reference>
<evidence type="ECO:0008006" key="3">
    <source>
        <dbReference type="Google" id="ProtNLM"/>
    </source>
</evidence>
<proteinExistence type="predicted"/>
<dbReference type="RefSeq" id="WP_344237917.1">
    <property type="nucleotide sequence ID" value="NZ_BAAAPH010000020.1"/>
</dbReference>
<protein>
    <recommendedName>
        <fullName evidence="3">Knr4/Smi1-like domain-containing protein</fullName>
    </recommendedName>
</protein>
<dbReference type="SUPFAM" id="SSF160631">
    <property type="entry name" value="SMI1/KNR4-like"/>
    <property type="match status" value="1"/>
</dbReference>
<dbReference type="InterPro" id="IPR037883">
    <property type="entry name" value="Knr4/Smi1-like_sf"/>
</dbReference>
<keyword evidence="2" id="KW-1185">Reference proteome</keyword>
<evidence type="ECO:0000313" key="1">
    <source>
        <dbReference type="EMBL" id="GAA1592093.1"/>
    </source>
</evidence>
<name>A0ABP4Q1F9_9ACTN</name>
<comment type="caution">
    <text evidence="1">The sequence shown here is derived from an EMBL/GenBank/DDBJ whole genome shotgun (WGS) entry which is preliminary data.</text>
</comment>